<dbReference type="GO" id="GO:0019722">
    <property type="term" value="P:calcium-mediated signaling"/>
    <property type="evidence" value="ECO:0007669"/>
    <property type="project" value="TreeGrafter"/>
</dbReference>
<feature type="coiled-coil region" evidence="3">
    <location>
        <begin position="460"/>
        <end position="694"/>
    </location>
</feature>
<evidence type="ECO:0000256" key="3">
    <source>
        <dbReference type="SAM" id="Coils"/>
    </source>
</evidence>
<protein>
    <submittedName>
        <fullName evidence="5">Uncharacterized protein</fullName>
    </submittedName>
</protein>
<keyword evidence="2 3" id="KW-0175">Coiled coil</keyword>
<accession>A0A6A3N235</accession>
<organism evidence="5 6">
    <name type="scientific">Phytophthora rubi</name>
    <dbReference type="NCBI Taxonomy" id="129364"/>
    <lineage>
        <taxon>Eukaryota</taxon>
        <taxon>Sar</taxon>
        <taxon>Stramenopiles</taxon>
        <taxon>Oomycota</taxon>
        <taxon>Peronosporomycetes</taxon>
        <taxon>Peronosporales</taxon>
        <taxon>Peronosporaceae</taxon>
        <taxon>Phytophthora</taxon>
    </lineage>
</organism>
<dbReference type="GO" id="GO:0005737">
    <property type="term" value="C:cytoplasm"/>
    <property type="evidence" value="ECO:0007669"/>
    <property type="project" value="TreeGrafter"/>
</dbReference>
<reference evidence="5 6" key="1">
    <citation type="submission" date="2018-09" db="EMBL/GenBank/DDBJ databases">
        <title>Genomic investigation of the strawberry pathogen Phytophthora fragariae indicates pathogenicity is determined by transcriptional variation in three key races.</title>
        <authorList>
            <person name="Adams T.M."/>
            <person name="Armitage A.D."/>
            <person name="Sobczyk M.K."/>
            <person name="Bates H.J."/>
            <person name="Dunwell J.M."/>
            <person name="Nellist C.F."/>
            <person name="Harrison R.J."/>
        </authorList>
    </citation>
    <scope>NUCLEOTIDE SEQUENCE [LARGE SCALE GENOMIC DNA]</scope>
    <source>
        <strain evidence="5 6">SCRP324</strain>
    </source>
</reference>
<feature type="region of interest" description="Disordered" evidence="4">
    <location>
        <begin position="1"/>
        <end position="137"/>
    </location>
</feature>
<dbReference type="EMBL" id="QXFU01000295">
    <property type="protein sequence ID" value="KAE9037523.1"/>
    <property type="molecule type" value="Genomic_DNA"/>
</dbReference>
<dbReference type="AlphaFoldDB" id="A0A6A3N235"/>
<dbReference type="GO" id="GO:0051015">
    <property type="term" value="F:actin filament binding"/>
    <property type="evidence" value="ECO:0007669"/>
    <property type="project" value="TreeGrafter"/>
</dbReference>
<feature type="coiled-coil region" evidence="3">
    <location>
        <begin position="833"/>
        <end position="891"/>
    </location>
</feature>
<evidence type="ECO:0000256" key="4">
    <source>
        <dbReference type="SAM" id="MobiDB-lite"/>
    </source>
</evidence>
<sequence length="1140" mass="128590">MVENGRRVRSNASKMTPKLNAADAVKRMKKAHGLRQPSPPMSLEDGRQAMKQGGRKQVNRAVVPPRGAFSAQMLRPPSTPTFSTDSPLEHSLRPEVDEDFSSGGYDYGFVTSRRGSNQAMSPPPPPPPAPSRHPRSSIRRPMMAETAAVSTPKSPAVQGGQASARNMGILKSKQTSPGSHSNNHEQPGNQSTDKPTPSVHPIDTLSKKLRQQAMELTHVYEELEKQNLQIDEYKQQDRDQKRQLEQLQAQRRKSIDGSSKTPTNSRALALEQQKRATQMMIGTPSTGASLGQKRGELERKIKEVDREKKKYELAAKRIEKALVELQVFQNDRMERLFPSDGVANQREDDADTPDDLEAVSNEQRAYIRVLEEAVHLKATDFEVTGHEELLIVLAELRHTIYEQEKDVEQKTNALSTIQEQLEQEKHLHLETKDLLAAVQKQQEEMVQRFQEQESALHAQINETQGELKQRNNHLNQLEGASTDAQRAEEALQNRLAAAMKAQNLSEAKLEDAARTINALQEQLTSRTTKFEEGQRQIVNLQEECTKKQAHLDELNALQEELLTSVDKYVNKVKKSRDKVERLEAELQSCKEKQMMAKAQADDASRSSSEELAALRTKISEAEQREQQVQAQFTTLQQEKTRLEFTLAEVQQSLQSQIQESSDQQQEFSTKEKKYNEVEEAVAELEAALSTALRMMLGRSAETLALSEAEGAAEMDESSTDLNEHSFLLDQAVFRDLRVCCQALDTLTTRNSPPQCTSLCPSFLQMVNRIAAIGEQVLTEMSRALSSWSRERTNLVEACAVLDSTAQMCQDEMEKRHQEICDCRQELAERTLEVEAFVMQVDTLDEQLRRAEAECEAFHALEQHAADQERVLEAKEILIRDLTAEHDRLEAVESAYSVQVSTNTRLTPQLEDQRAAMNAQRTYSEELEHALESAATFAEQQNERNQQLNTQLAQVEKSNREQADHLKTLEVQTSAFSSRFLGLVKQYAAFLRPTAATDRSLQDHLNQFDVEIQNGDVLRLLQLFPALLEEYISTCSKGSDHSPLNKGRTTSLSISNNKKLQWPVKWPAEKPRRVNMDTPTWQAPANSKPSPPSSPSRLGVPVSRTPRCSSRAEKEEAQLAEQLELIRGAFQSYRDDVVMDR</sequence>
<feature type="compositionally biased region" description="Polar residues" evidence="4">
    <location>
        <begin position="172"/>
        <end position="195"/>
    </location>
</feature>
<dbReference type="GO" id="GO:0007015">
    <property type="term" value="P:actin filament organization"/>
    <property type="evidence" value="ECO:0007669"/>
    <property type="project" value="TreeGrafter"/>
</dbReference>
<feature type="compositionally biased region" description="Polar residues" evidence="4">
    <location>
        <begin position="1076"/>
        <end position="1087"/>
    </location>
</feature>
<evidence type="ECO:0000313" key="5">
    <source>
        <dbReference type="EMBL" id="KAE9037523.1"/>
    </source>
</evidence>
<dbReference type="Proteomes" id="UP000435112">
    <property type="component" value="Unassembled WGS sequence"/>
</dbReference>
<feature type="region of interest" description="Disordered" evidence="4">
    <location>
        <begin position="143"/>
        <end position="162"/>
    </location>
</feature>
<evidence type="ECO:0000256" key="1">
    <source>
        <dbReference type="ARBA" id="ARBA00022553"/>
    </source>
</evidence>
<evidence type="ECO:0000256" key="2">
    <source>
        <dbReference type="ARBA" id="ARBA00023054"/>
    </source>
</evidence>
<name>A0A6A3N235_9STRA</name>
<dbReference type="PANTHER" id="PTHR16154">
    <property type="entry name" value="NEURABIN"/>
    <property type="match status" value="1"/>
</dbReference>
<feature type="coiled-coil region" evidence="3">
    <location>
        <begin position="294"/>
        <end position="324"/>
    </location>
</feature>
<feature type="compositionally biased region" description="Polar residues" evidence="4">
    <location>
        <begin position="256"/>
        <end position="265"/>
    </location>
</feature>
<proteinExistence type="predicted"/>
<feature type="region of interest" description="Disordered" evidence="4">
    <location>
        <begin position="1067"/>
        <end position="1114"/>
    </location>
</feature>
<dbReference type="GO" id="GO:0015629">
    <property type="term" value="C:actin cytoskeleton"/>
    <property type="evidence" value="ECO:0007669"/>
    <property type="project" value="TreeGrafter"/>
</dbReference>
<evidence type="ECO:0000313" key="6">
    <source>
        <dbReference type="Proteomes" id="UP000435112"/>
    </source>
</evidence>
<gene>
    <name evidence="5" type="ORF">PR002_g6535</name>
</gene>
<keyword evidence="1" id="KW-0597">Phosphoprotein</keyword>
<feature type="compositionally biased region" description="Basic and acidic residues" evidence="4">
    <location>
        <begin position="234"/>
        <end position="244"/>
    </location>
</feature>
<feature type="compositionally biased region" description="Pro residues" evidence="4">
    <location>
        <begin position="121"/>
        <end position="131"/>
    </location>
</feature>
<dbReference type="OrthoDB" id="67805at2759"/>
<comment type="caution">
    <text evidence="5">The sequence shown here is derived from an EMBL/GenBank/DDBJ whole genome shotgun (WGS) entry which is preliminary data.</text>
</comment>
<dbReference type="PANTHER" id="PTHR16154:SF6">
    <property type="entry name" value="SPINOPHILIN, ISOFORM J"/>
    <property type="match status" value="1"/>
</dbReference>
<feature type="region of interest" description="Disordered" evidence="4">
    <location>
        <begin position="171"/>
        <end position="202"/>
    </location>
</feature>
<feature type="region of interest" description="Disordered" evidence="4">
    <location>
        <begin position="234"/>
        <end position="265"/>
    </location>
</feature>
<feature type="coiled-coil region" evidence="3">
    <location>
        <begin position="937"/>
        <end position="971"/>
    </location>
</feature>
<dbReference type="InterPro" id="IPR043446">
    <property type="entry name" value="Neurabin-like"/>
</dbReference>